<dbReference type="EMBL" id="JAVRJZ010000001">
    <property type="protein sequence ID" value="KAK2727897.1"/>
    <property type="molecule type" value="Genomic_DNA"/>
</dbReference>
<feature type="region of interest" description="Disordered" evidence="3">
    <location>
        <begin position="62"/>
        <end position="83"/>
    </location>
</feature>
<proteinExistence type="predicted"/>
<gene>
    <name evidence="4" type="ORF">QYM36_008392</name>
</gene>
<keyword evidence="5" id="KW-1185">Reference proteome</keyword>
<evidence type="ECO:0000256" key="3">
    <source>
        <dbReference type="SAM" id="MobiDB-lite"/>
    </source>
</evidence>
<dbReference type="Pfam" id="PF00380">
    <property type="entry name" value="Ribosomal_S9"/>
    <property type="match status" value="1"/>
</dbReference>
<organism evidence="4 5">
    <name type="scientific">Artemia franciscana</name>
    <name type="common">Brine shrimp</name>
    <name type="synonym">Artemia sanfranciscana</name>
    <dbReference type="NCBI Taxonomy" id="6661"/>
    <lineage>
        <taxon>Eukaryota</taxon>
        <taxon>Metazoa</taxon>
        <taxon>Ecdysozoa</taxon>
        <taxon>Arthropoda</taxon>
        <taxon>Crustacea</taxon>
        <taxon>Branchiopoda</taxon>
        <taxon>Anostraca</taxon>
        <taxon>Artemiidae</taxon>
        <taxon>Artemia</taxon>
    </lineage>
</organism>
<dbReference type="AlphaFoldDB" id="A0AA88IV05"/>
<dbReference type="GO" id="GO:0003735">
    <property type="term" value="F:structural constituent of ribosome"/>
    <property type="evidence" value="ECO:0007669"/>
    <property type="project" value="InterPro"/>
</dbReference>
<evidence type="ECO:0000256" key="1">
    <source>
        <dbReference type="ARBA" id="ARBA00022980"/>
    </source>
</evidence>
<evidence type="ECO:0000256" key="2">
    <source>
        <dbReference type="ARBA" id="ARBA00023274"/>
    </source>
</evidence>
<keyword evidence="2" id="KW-0687">Ribonucleoprotein</keyword>
<accession>A0AA88IV05</accession>
<dbReference type="GO" id="GO:0005840">
    <property type="term" value="C:ribosome"/>
    <property type="evidence" value="ECO:0007669"/>
    <property type="project" value="UniProtKB-KW"/>
</dbReference>
<dbReference type="InterPro" id="IPR020568">
    <property type="entry name" value="Ribosomal_Su5_D2-typ_SF"/>
</dbReference>
<feature type="region of interest" description="Disordered" evidence="3">
    <location>
        <begin position="1"/>
        <end position="47"/>
    </location>
</feature>
<dbReference type="SUPFAM" id="SSF54211">
    <property type="entry name" value="Ribosomal protein S5 domain 2-like"/>
    <property type="match status" value="1"/>
</dbReference>
<evidence type="ECO:0000313" key="5">
    <source>
        <dbReference type="Proteomes" id="UP001187531"/>
    </source>
</evidence>
<comment type="caution">
    <text evidence="4">The sequence shown here is derived from an EMBL/GenBank/DDBJ whole genome shotgun (WGS) entry which is preliminary data.</text>
</comment>
<dbReference type="Proteomes" id="UP001187531">
    <property type="component" value="Unassembled WGS sequence"/>
</dbReference>
<reference evidence="4" key="1">
    <citation type="submission" date="2023-07" db="EMBL/GenBank/DDBJ databases">
        <title>Chromosome-level genome assembly of Artemia franciscana.</title>
        <authorList>
            <person name="Jo E."/>
        </authorList>
    </citation>
    <scope>NUCLEOTIDE SEQUENCE</scope>
    <source>
        <tissue evidence="4">Whole body</tissue>
    </source>
</reference>
<protein>
    <submittedName>
        <fullName evidence="4">Uncharacterized protein</fullName>
    </submittedName>
</protein>
<dbReference type="GO" id="GO:0006412">
    <property type="term" value="P:translation"/>
    <property type="evidence" value="ECO:0007669"/>
    <property type="project" value="InterPro"/>
</dbReference>
<sequence>MGFSISSEETLEKDIQLKSQPIFDHLQSSSEMEPPSSKGDLDGLNDRHKNLFTDGLLAIDPRLRERKKQGQEGARRKFTWKKR</sequence>
<keyword evidence="1" id="KW-0689">Ribosomal protein</keyword>
<dbReference type="InterPro" id="IPR000754">
    <property type="entry name" value="Ribosomal_uS9"/>
</dbReference>
<evidence type="ECO:0000313" key="4">
    <source>
        <dbReference type="EMBL" id="KAK2727897.1"/>
    </source>
</evidence>
<dbReference type="Gene3D" id="3.30.230.10">
    <property type="match status" value="1"/>
</dbReference>
<dbReference type="InterPro" id="IPR014721">
    <property type="entry name" value="Ribsml_uS5_D2-typ_fold_subgr"/>
</dbReference>
<dbReference type="GO" id="GO:1990904">
    <property type="term" value="C:ribonucleoprotein complex"/>
    <property type="evidence" value="ECO:0007669"/>
    <property type="project" value="UniProtKB-KW"/>
</dbReference>
<name>A0AA88IV05_ARTSF</name>